<name>A0A1C4YFE0_MICVI</name>
<dbReference type="Pfam" id="PF00990">
    <property type="entry name" value="GGDEF"/>
    <property type="match status" value="1"/>
</dbReference>
<dbReference type="PANTHER" id="PTHR44757:SF2">
    <property type="entry name" value="BIOFILM ARCHITECTURE MAINTENANCE PROTEIN MBAA"/>
    <property type="match status" value="1"/>
</dbReference>
<feature type="domain" description="GGDEF" evidence="3">
    <location>
        <begin position="111"/>
        <end position="247"/>
    </location>
</feature>
<evidence type="ECO:0000313" key="5">
    <source>
        <dbReference type="Proteomes" id="UP000198242"/>
    </source>
</evidence>
<organism evidence="4 5">
    <name type="scientific">Micromonospora viridifaciens</name>
    <dbReference type="NCBI Taxonomy" id="1881"/>
    <lineage>
        <taxon>Bacteria</taxon>
        <taxon>Bacillati</taxon>
        <taxon>Actinomycetota</taxon>
        <taxon>Actinomycetes</taxon>
        <taxon>Micromonosporales</taxon>
        <taxon>Micromonosporaceae</taxon>
        <taxon>Micromonospora</taxon>
    </lineage>
</organism>
<keyword evidence="2" id="KW-1133">Transmembrane helix</keyword>
<dbReference type="EMBL" id="LT607411">
    <property type="protein sequence ID" value="SCF19442.1"/>
    <property type="molecule type" value="Genomic_DNA"/>
</dbReference>
<evidence type="ECO:0000256" key="2">
    <source>
        <dbReference type="SAM" id="Phobius"/>
    </source>
</evidence>
<dbReference type="InterPro" id="IPR029787">
    <property type="entry name" value="Nucleotide_cyclase"/>
</dbReference>
<dbReference type="PROSITE" id="PS50887">
    <property type="entry name" value="GGDEF"/>
    <property type="match status" value="1"/>
</dbReference>
<dbReference type="NCBIfam" id="TIGR00254">
    <property type="entry name" value="GGDEF"/>
    <property type="match status" value="1"/>
</dbReference>
<dbReference type="InterPro" id="IPR043128">
    <property type="entry name" value="Rev_trsase/Diguanyl_cyclase"/>
</dbReference>
<evidence type="ECO:0000313" key="4">
    <source>
        <dbReference type="EMBL" id="SCF19442.1"/>
    </source>
</evidence>
<gene>
    <name evidence="4" type="ORF">GA0074695_4221</name>
</gene>
<feature type="transmembrane region" description="Helical" evidence="2">
    <location>
        <begin position="44"/>
        <end position="65"/>
    </location>
</feature>
<feature type="region of interest" description="Disordered" evidence="1">
    <location>
        <begin position="1"/>
        <end position="37"/>
    </location>
</feature>
<dbReference type="Gene3D" id="3.30.70.270">
    <property type="match status" value="1"/>
</dbReference>
<proteinExistence type="predicted"/>
<reference evidence="5" key="1">
    <citation type="submission" date="2016-06" db="EMBL/GenBank/DDBJ databases">
        <authorList>
            <person name="Varghese N."/>
            <person name="Submissions Spin"/>
        </authorList>
    </citation>
    <scope>NUCLEOTIDE SEQUENCE [LARGE SCALE GENOMIC DNA]</scope>
    <source>
        <strain evidence="5">DSM 43909</strain>
    </source>
</reference>
<accession>A0A1C4YFE0</accession>
<dbReference type="AlphaFoldDB" id="A0A1C4YFE0"/>
<dbReference type="SUPFAM" id="SSF55073">
    <property type="entry name" value="Nucleotide cyclase"/>
    <property type="match status" value="1"/>
</dbReference>
<keyword evidence="2" id="KW-0472">Membrane</keyword>
<dbReference type="InterPro" id="IPR000160">
    <property type="entry name" value="GGDEF_dom"/>
</dbReference>
<sequence length="274" mass="29691">MPPTEWHRHENGPPKGGPSSHQDPGRRASTTSASRVLHKRRAPVSLPLIMIATAMVAFTLGRLTAWPTTRRLRTQLADATRQLLHDPLTGMLNRAGLLAAHTTIARSSNAQPLIVVLVDLDGFKPINDTHGHDLGDDLLIKIGDRINEVAALHGGTAARLSGDEYAALLPVRTDDWARIADTFVTMIAEPVELTVDGNPVTVTVTASVGLALVEATDAFAEVALHRADIAMYHAKHHGRNRHAVYEPGMAMPAAGHRRGPRLRDRRQLIDKATA</sequence>
<dbReference type="CDD" id="cd01949">
    <property type="entry name" value="GGDEF"/>
    <property type="match status" value="1"/>
</dbReference>
<keyword evidence="2" id="KW-0812">Transmembrane</keyword>
<evidence type="ECO:0000259" key="3">
    <source>
        <dbReference type="PROSITE" id="PS50887"/>
    </source>
</evidence>
<feature type="compositionally biased region" description="Basic and acidic residues" evidence="1">
    <location>
        <begin position="1"/>
        <end position="12"/>
    </location>
</feature>
<evidence type="ECO:0000256" key="1">
    <source>
        <dbReference type="SAM" id="MobiDB-lite"/>
    </source>
</evidence>
<dbReference type="SMART" id="SM00267">
    <property type="entry name" value="GGDEF"/>
    <property type="match status" value="1"/>
</dbReference>
<keyword evidence="5" id="KW-1185">Reference proteome</keyword>
<dbReference type="PANTHER" id="PTHR44757">
    <property type="entry name" value="DIGUANYLATE CYCLASE DGCP"/>
    <property type="match status" value="1"/>
</dbReference>
<protein>
    <submittedName>
        <fullName evidence="4">Diguanylate cyclase (GGDEF) domain-containing protein</fullName>
    </submittedName>
</protein>
<dbReference type="InterPro" id="IPR052155">
    <property type="entry name" value="Biofilm_reg_signaling"/>
</dbReference>
<dbReference type="Proteomes" id="UP000198242">
    <property type="component" value="Chromosome I"/>
</dbReference>